<dbReference type="SMART" id="SM00849">
    <property type="entry name" value="Lactamase_B"/>
    <property type="match status" value="1"/>
</dbReference>
<comment type="caution">
    <text evidence="3">The sequence shown here is derived from an EMBL/GenBank/DDBJ whole genome shotgun (WGS) entry which is preliminary data.</text>
</comment>
<name>A0A2N8KZZ4_9BURK</name>
<gene>
    <name evidence="3" type="ORF">C1O66_16875</name>
</gene>
<evidence type="ECO:0000259" key="2">
    <source>
        <dbReference type="SMART" id="SM00849"/>
    </source>
</evidence>
<feature type="domain" description="Metallo-beta-lactamase" evidence="2">
    <location>
        <begin position="282"/>
        <end position="454"/>
    </location>
</feature>
<evidence type="ECO:0000313" key="3">
    <source>
        <dbReference type="EMBL" id="PND39034.1"/>
    </source>
</evidence>
<dbReference type="EMBL" id="POSP01000003">
    <property type="protein sequence ID" value="PND39034.1"/>
    <property type="molecule type" value="Genomic_DNA"/>
</dbReference>
<keyword evidence="4" id="KW-1185">Reference proteome</keyword>
<evidence type="ECO:0000256" key="1">
    <source>
        <dbReference type="SAM" id="SignalP"/>
    </source>
</evidence>
<dbReference type="PANTHER" id="PTHR42951:SF20">
    <property type="entry name" value="BETA LACTAMASE"/>
    <property type="match status" value="1"/>
</dbReference>
<protein>
    <recommendedName>
        <fullName evidence="2">Metallo-beta-lactamase domain-containing protein</fullName>
    </recommendedName>
</protein>
<proteinExistence type="predicted"/>
<dbReference type="InterPro" id="IPR036866">
    <property type="entry name" value="RibonucZ/Hydroxyglut_hydro"/>
</dbReference>
<organism evidence="3 4">
    <name type="scientific">Kinneretia aquatilis</name>
    <dbReference type="NCBI Taxonomy" id="2070761"/>
    <lineage>
        <taxon>Bacteria</taxon>
        <taxon>Pseudomonadati</taxon>
        <taxon>Pseudomonadota</taxon>
        <taxon>Betaproteobacteria</taxon>
        <taxon>Burkholderiales</taxon>
        <taxon>Sphaerotilaceae</taxon>
        <taxon>Roseateles</taxon>
    </lineage>
</organism>
<accession>A0A2N8KZZ4</accession>
<dbReference type="Gene3D" id="3.60.15.10">
    <property type="entry name" value="Ribonuclease Z/Hydroxyacylglutathione hydrolase-like"/>
    <property type="match status" value="1"/>
</dbReference>
<dbReference type="PANTHER" id="PTHR42951">
    <property type="entry name" value="METALLO-BETA-LACTAMASE DOMAIN-CONTAINING"/>
    <property type="match status" value="1"/>
</dbReference>
<keyword evidence="1" id="KW-0732">Signal</keyword>
<reference evidence="3 4" key="1">
    <citation type="submission" date="2018-01" db="EMBL/GenBank/DDBJ databases">
        <title>Draft genome sequence of Paucibacter aquatile CR182 isolated from freshwater of the Nakdong River.</title>
        <authorList>
            <person name="Choi A."/>
            <person name="Chung E.J."/>
        </authorList>
    </citation>
    <scope>NUCLEOTIDE SEQUENCE [LARGE SCALE GENOMIC DNA]</scope>
    <source>
        <strain evidence="3 4">CR182</strain>
    </source>
</reference>
<sequence>MNLTRASILKRLRPCSLTVLVLACAAASFPARVVAQEKPAHEQQARLPRVSEALQLDMQTERLVGEQARNPAEAVLRVPLRQQLLLDPQGRYRLETDSVYPGPIRFQFLELGLPEGISTVDLLKWRQGLAISRLPAAVARERWADHEFLVPAWLLQRLSAVRGEPAADGSLAFTDAAGRPARLALDGASGRVLWARSAGRRYEYSDYETLAGGLQQPRRISEQRGEAPAWVWQVQAVAAPNTKPAAYALPAGYSDAPADAAGLRATPLGGGSYRVDGLSSGYHSSFSIGSQGIAVFDAPVSPAEAASVRALIEQLAPGRKVSHVVLSHAHRDHIAGLPAYQADAPQVLVGPEARQALRRQLGSAWAAWDERVQELQGPHTLDLGDRRVQLWPLASRHASDMVVAYDSQSRALFQGDLFYIPELGPVPPAFATGQELLDLIQAQKLDPAWIVGVHGRSGTLAELRQALALRAQGIRQQGQGFGAP</sequence>
<dbReference type="InterPro" id="IPR050855">
    <property type="entry name" value="NDM-1-like"/>
</dbReference>
<dbReference type="OrthoDB" id="5443440at2"/>
<dbReference type="InterPro" id="IPR001279">
    <property type="entry name" value="Metallo-B-lactamas"/>
</dbReference>
<dbReference type="PROSITE" id="PS51257">
    <property type="entry name" value="PROKAR_LIPOPROTEIN"/>
    <property type="match status" value="1"/>
</dbReference>
<evidence type="ECO:0000313" key="4">
    <source>
        <dbReference type="Proteomes" id="UP000235916"/>
    </source>
</evidence>
<dbReference type="RefSeq" id="WP_102768952.1">
    <property type="nucleotide sequence ID" value="NZ_POSP01000003.1"/>
</dbReference>
<dbReference type="SUPFAM" id="SSF56281">
    <property type="entry name" value="Metallo-hydrolase/oxidoreductase"/>
    <property type="match status" value="1"/>
</dbReference>
<dbReference type="AlphaFoldDB" id="A0A2N8KZZ4"/>
<feature type="chain" id="PRO_5014660163" description="Metallo-beta-lactamase domain-containing protein" evidence="1">
    <location>
        <begin position="36"/>
        <end position="484"/>
    </location>
</feature>
<feature type="signal peptide" evidence="1">
    <location>
        <begin position="1"/>
        <end position="35"/>
    </location>
</feature>
<dbReference type="Pfam" id="PF00753">
    <property type="entry name" value="Lactamase_B"/>
    <property type="match status" value="1"/>
</dbReference>
<dbReference type="Proteomes" id="UP000235916">
    <property type="component" value="Unassembled WGS sequence"/>
</dbReference>